<reference evidence="1" key="1">
    <citation type="submission" date="2020-10" db="EMBL/GenBank/DDBJ databases">
        <authorList>
            <person name="Han B."/>
            <person name="Lu T."/>
            <person name="Zhao Q."/>
            <person name="Huang X."/>
            <person name="Zhao Y."/>
        </authorList>
    </citation>
    <scope>NUCLEOTIDE SEQUENCE</scope>
</reference>
<dbReference type="AlphaFoldDB" id="A0A811PUG3"/>
<dbReference type="EMBL" id="CAJGYO010000008">
    <property type="protein sequence ID" value="CAD6251546.1"/>
    <property type="molecule type" value="Genomic_DNA"/>
</dbReference>
<evidence type="ECO:0000313" key="1">
    <source>
        <dbReference type="EMBL" id="CAD6251546.1"/>
    </source>
</evidence>
<keyword evidence="2" id="KW-1185">Reference proteome</keyword>
<dbReference type="PANTHER" id="PTHR33052">
    <property type="entry name" value="DUF4228 DOMAIN PROTEIN-RELATED"/>
    <property type="match status" value="1"/>
</dbReference>
<gene>
    <name evidence="1" type="ORF">NCGR_LOCUS35289</name>
</gene>
<sequence length="206" mass="22044">MGLKLSCIHHGSLSRQAHLPASPAPARVIAADGSLKALPAFSASSVADVLGRSRDAVSSSFFVCNSDALYFNERPPALAPGEVLRPGQIYFVLPAAMLERPLSTGDMAELAVRATMALASSSKPRRHGRRCARGGGKKKAVRVMPVREEMKDGSEVDVFFNEKLNQQTLGEFGMLLSPAKKDKKLAAATATSRLKRALSIIQEDAE</sequence>
<name>A0A811PUG3_9POAL</name>
<comment type="caution">
    <text evidence="1">The sequence shown here is derived from an EMBL/GenBank/DDBJ whole genome shotgun (WGS) entry which is preliminary data.</text>
</comment>
<accession>A0A811PUG3</accession>
<evidence type="ECO:0000313" key="2">
    <source>
        <dbReference type="Proteomes" id="UP000604825"/>
    </source>
</evidence>
<dbReference type="Proteomes" id="UP000604825">
    <property type="component" value="Unassembled WGS sequence"/>
</dbReference>
<proteinExistence type="predicted"/>
<dbReference type="Pfam" id="PF14009">
    <property type="entry name" value="PADRE"/>
    <property type="match status" value="1"/>
</dbReference>
<organism evidence="1 2">
    <name type="scientific">Miscanthus lutarioriparius</name>
    <dbReference type="NCBI Taxonomy" id="422564"/>
    <lineage>
        <taxon>Eukaryota</taxon>
        <taxon>Viridiplantae</taxon>
        <taxon>Streptophyta</taxon>
        <taxon>Embryophyta</taxon>
        <taxon>Tracheophyta</taxon>
        <taxon>Spermatophyta</taxon>
        <taxon>Magnoliopsida</taxon>
        <taxon>Liliopsida</taxon>
        <taxon>Poales</taxon>
        <taxon>Poaceae</taxon>
        <taxon>PACMAD clade</taxon>
        <taxon>Panicoideae</taxon>
        <taxon>Andropogonodae</taxon>
        <taxon>Andropogoneae</taxon>
        <taxon>Saccharinae</taxon>
        <taxon>Miscanthus</taxon>
    </lineage>
</organism>
<dbReference type="InterPro" id="IPR025322">
    <property type="entry name" value="PADRE_dom"/>
</dbReference>
<protein>
    <submittedName>
        <fullName evidence="1">Uncharacterized protein</fullName>
    </submittedName>
</protein>
<dbReference type="OrthoDB" id="1919386at2759"/>